<keyword evidence="2" id="KW-1185">Reference proteome</keyword>
<evidence type="ECO:0000313" key="1">
    <source>
        <dbReference type="EMBL" id="VVC97571.1"/>
    </source>
</evidence>
<dbReference type="EMBL" id="FZQP02003222">
    <property type="protein sequence ID" value="VVC97571.1"/>
    <property type="molecule type" value="Genomic_DNA"/>
</dbReference>
<name>A0A5E4QIP0_9NEOP</name>
<reference evidence="1 2" key="1">
    <citation type="submission" date="2017-07" db="EMBL/GenBank/DDBJ databases">
        <authorList>
            <person name="Talla V."/>
            <person name="Backstrom N."/>
        </authorList>
    </citation>
    <scope>NUCLEOTIDE SEQUENCE [LARGE SCALE GENOMIC DNA]</scope>
</reference>
<dbReference type="AlphaFoldDB" id="A0A5E4QIP0"/>
<dbReference type="Proteomes" id="UP000324832">
    <property type="component" value="Unassembled WGS sequence"/>
</dbReference>
<gene>
    <name evidence="1" type="ORF">LSINAPIS_LOCUS8817</name>
</gene>
<organism evidence="1 2">
    <name type="scientific">Leptidea sinapis</name>
    <dbReference type="NCBI Taxonomy" id="189913"/>
    <lineage>
        <taxon>Eukaryota</taxon>
        <taxon>Metazoa</taxon>
        <taxon>Ecdysozoa</taxon>
        <taxon>Arthropoda</taxon>
        <taxon>Hexapoda</taxon>
        <taxon>Insecta</taxon>
        <taxon>Pterygota</taxon>
        <taxon>Neoptera</taxon>
        <taxon>Endopterygota</taxon>
        <taxon>Lepidoptera</taxon>
        <taxon>Glossata</taxon>
        <taxon>Ditrysia</taxon>
        <taxon>Papilionoidea</taxon>
        <taxon>Pieridae</taxon>
        <taxon>Dismorphiinae</taxon>
        <taxon>Leptidea</taxon>
    </lineage>
</organism>
<protein>
    <submittedName>
        <fullName evidence="1">Uncharacterized protein</fullName>
    </submittedName>
</protein>
<evidence type="ECO:0000313" key="2">
    <source>
        <dbReference type="Proteomes" id="UP000324832"/>
    </source>
</evidence>
<sequence>MAVKNCLECKLLLPSTLHSEKQHSPLHILKFDNLGDLLATDSFTSAPVFGELLECVKALTTPIAD</sequence>
<proteinExistence type="predicted"/>
<accession>A0A5E4QIP0</accession>